<dbReference type="InterPro" id="IPR023159">
    <property type="entry name" value="SO1590-like_sf"/>
</dbReference>
<comment type="caution">
    <text evidence="1">The sequence shown here is derived from an EMBL/GenBank/DDBJ whole genome shotgun (WGS) entry which is preliminary data.</text>
</comment>
<keyword evidence="2" id="KW-1185">Reference proteome</keyword>
<gene>
    <name evidence="1" type="ORF">OI18_12165</name>
</gene>
<name>A0A0C1IV33_9BACT</name>
<dbReference type="AlphaFoldDB" id="A0A0C1IV33"/>
<evidence type="ECO:0000313" key="2">
    <source>
        <dbReference type="Proteomes" id="UP000031408"/>
    </source>
</evidence>
<sequence length="174" mass="18582">MIFCVALIIGCSKDKTTQDESIKSEQGVESKAAGAAIQISGIGSYGTPTECNAPEGVGATFTIRMTGDLVGCVYTFVTDYQCSPSGTYREQGTELFVGTYNGQSGTFMTGYRFEGKYEGCPDNGEPLGLEIFGRCQHPVIEGSGTGVFSGVTGRLSFKDNVVELIFPYEGHLKF</sequence>
<protein>
    <recommendedName>
        <fullName evidence="3">DUF3224 domain-containing protein</fullName>
    </recommendedName>
</protein>
<dbReference type="Proteomes" id="UP000031408">
    <property type="component" value="Unassembled WGS sequence"/>
</dbReference>
<dbReference type="SUPFAM" id="SSF159238">
    <property type="entry name" value="SO1590-like"/>
    <property type="match status" value="1"/>
</dbReference>
<evidence type="ECO:0008006" key="3">
    <source>
        <dbReference type="Google" id="ProtNLM"/>
    </source>
</evidence>
<accession>A0A0C1IV33</accession>
<evidence type="ECO:0000313" key="1">
    <source>
        <dbReference type="EMBL" id="KIC94369.1"/>
    </source>
</evidence>
<reference evidence="1 2" key="1">
    <citation type="submission" date="2014-11" db="EMBL/GenBank/DDBJ databases">
        <title>Genome sequence of Flavihumibacter solisilvae 3-3.</title>
        <authorList>
            <person name="Zhou G."/>
            <person name="Li M."/>
            <person name="Wang G."/>
        </authorList>
    </citation>
    <scope>NUCLEOTIDE SEQUENCE [LARGE SCALE GENOMIC DNA]</scope>
    <source>
        <strain evidence="1 2">3-3</strain>
    </source>
</reference>
<organism evidence="1 2">
    <name type="scientific">Flavihumibacter solisilvae</name>
    <dbReference type="NCBI Taxonomy" id="1349421"/>
    <lineage>
        <taxon>Bacteria</taxon>
        <taxon>Pseudomonadati</taxon>
        <taxon>Bacteroidota</taxon>
        <taxon>Chitinophagia</taxon>
        <taxon>Chitinophagales</taxon>
        <taxon>Chitinophagaceae</taxon>
        <taxon>Flavihumibacter</taxon>
    </lineage>
</organism>
<dbReference type="Gene3D" id="2.40.350.10">
    <property type="entry name" value="SO1590-like"/>
    <property type="match status" value="1"/>
</dbReference>
<dbReference type="EMBL" id="JSVC01000013">
    <property type="protein sequence ID" value="KIC94369.1"/>
    <property type="molecule type" value="Genomic_DNA"/>
</dbReference>
<proteinExistence type="predicted"/>